<dbReference type="PANTHER" id="PTHR11088:SF60">
    <property type="entry name" value="TRNA DIMETHYLALLYLTRANSFERASE"/>
    <property type="match status" value="1"/>
</dbReference>
<evidence type="ECO:0000256" key="12">
    <source>
        <dbReference type="RuleBase" id="RU003784"/>
    </source>
</evidence>
<dbReference type="InterPro" id="IPR039657">
    <property type="entry name" value="Dimethylallyltransferase"/>
</dbReference>
<evidence type="ECO:0000256" key="5">
    <source>
        <dbReference type="ARBA" id="ARBA00022694"/>
    </source>
</evidence>
<evidence type="ECO:0000256" key="11">
    <source>
        <dbReference type="RuleBase" id="RU003783"/>
    </source>
</evidence>
<comment type="function">
    <text evidence="2 10 12">Catalyzes the transfer of a dimethylallyl group onto the adenine at position 37 in tRNAs that read codons beginning with uridine, leading to the formation of N6-(dimethylallyl)adenosine (i(6)A).</text>
</comment>
<keyword evidence="8 10" id="KW-0460">Magnesium</keyword>
<dbReference type="SUPFAM" id="SSF52540">
    <property type="entry name" value="P-loop containing nucleoside triphosphate hydrolases"/>
    <property type="match status" value="2"/>
</dbReference>
<dbReference type="PANTHER" id="PTHR11088">
    <property type="entry name" value="TRNA DIMETHYLALLYLTRANSFERASE"/>
    <property type="match status" value="1"/>
</dbReference>
<evidence type="ECO:0000313" key="14">
    <source>
        <dbReference type="EMBL" id="PIR98565.1"/>
    </source>
</evidence>
<evidence type="ECO:0000256" key="8">
    <source>
        <dbReference type="ARBA" id="ARBA00022842"/>
    </source>
</evidence>
<dbReference type="GO" id="GO:0052381">
    <property type="term" value="F:tRNA dimethylallyltransferase activity"/>
    <property type="evidence" value="ECO:0007669"/>
    <property type="project" value="UniProtKB-UniRule"/>
</dbReference>
<dbReference type="AlphaFoldDB" id="A0A2H0VHH8"/>
<proteinExistence type="inferred from homology"/>
<keyword evidence="6 10" id="KW-0547">Nucleotide-binding</keyword>
<evidence type="ECO:0000256" key="13">
    <source>
        <dbReference type="RuleBase" id="RU003785"/>
    </source>
</evidence>
<accession>A0A2H0VHH8</accession>
<dbReference type="EC" id="2.5.1.75" evidence="10"/>
<dbReference type="Gene3D" id="1.10.20.140">
    <property type="match status" value="1"/>
</dbReference>
<evidence type="ECO:0000256" key="4">
    <source>
        <dbReference type="ARBA" id="ARBA00022679"/>
    </source>
</evidence>
<dbReference type="InterPro" id="IPR027417">
    <property type="entry name" value="P-loop_NTPase"/>
</dbReference>
<feature type="binding site" evidence="10">
    <location>
        <begin position="18"/>
        <end position="25"/>
    </location>
    <ligand>
        <name>ATP</name>
        <dbReference type="ChEBI" id="CHEBI:30616"/>
    </ligand>
</feature>
<name>A0A2H0VHH8_9BACT</name>
<evidence type="ECO:0000256" key="7">
    <source>
        <dbReference type="ARBA" id="ARBA00022840"/>
    </source>
</evidence>
<dbReference type="Pfam" id="PF01715">
    <property type="entry name" value="IPPT"/>
    <property type="match status" value="1"/>
</dbReference>
<dbReference type="NCBIfam" id="TIGR00174">
    <property type="entry name" value="miaA"/>
    <property type="match status" value="1"/>
</dbReference>
<comment type="subunit">
    <text evidence="10">Monomer.</text>
</comment>
<evidence type="ECO:0000313" key="15">
    <source>
        <dbReference type="Proteomes" id="UP000230776"/>
    </source>
</evidence>
<keyword evidence="4 10" id="KW-0808">Transferase</keyword>
<feature type="site" description="Interaction with substrate tRNA" evidence="10">
    <location>
        <position position="142"/>
    </location>
</feature>
<protein>
    <recommendedName>
        <fullName evidence="10">tRNA dimethylallyltransferase</fullName>
        <ecNumber evidence="10">2.5.1.75</ecNumber>
    </recommendedName>
    <alternativeName>
        <fullName evidence="10">Dimethylallyl diphosphate:tRNA dimethylallyltransferase</fullName>
        <shortName evidence="10">DMAPP:tRNA dimethylallyltransferase</shortName>
        <shortName evidence="10">DMATase</shortName>
    </alternativeName>
    <alternativeName>
        <fullName evidence="10">Isopentenyl-diphosphate:tRNA isopentenyltransferase</fullName>
        <shortName evidence="10">IPP transferase</shortName>
        <shortName evidence="10">IPPT</shortName>
        <shortName evidence="10">IPTase</shortName>
    </alternativeName>
</protein>
<dbReference type="InterPro" id="IPR018022">
    <property type="entry name" value="IPT"/>
</dbReference>
<evidence type="ECO:0000256" key="9">
    <source>
        <dbReference type="ARBA" id="ARBA00049563"/>
    </source>
</evidence>
<feature type="binding site" evidence="10">
    <location>
        <begin position="20"/>
        <end position="25"/>
    </location>
    <ligand>
        <name>substrate</name>
    </ligand>
</feature>
<comment type="caution">
    <text evidence="14">The sequence shown here is derived from an EMBL/GenBank/DDBJ whole genome shotgun (WGS) entry which is preliminary data.</text>
</comment>
<comment type="catalytic activity">
    <reaction evidence="9 10 11">
        <text>adenosine(37) in tRNA + dimethylallyl diphosphate = N(6)-dimethylallyladenosine(37) in tRNA + diphosphate</text>
        <dbReference type="Rhea" id="RHEA:26482"/>
        <dbReference type="Rhea" id="RHEA-COMP:10162"/>
        <dbReference type="Rhea" id="RHEA-COMP:10375"/>
        <dbReference type="ChEBI" id="CHEBI:33019"/>
        <dbReference type="ChEBI" id="CHEBI:57623"/>
        <dbReference type="ChEBI" id="CHEBI:74411"/>
        <dbReference type="ChEBI" id="CHEBI:74415"/>
        <dbReference type="EC" id="2.5.1.75"/>
    </reaction>
</comment>
<dbReference type="GO" id="GO:0005524">
    <property type="term" value="F:ATP binding"/>
    <property type="evidence" value="ECO:0007669"/>
    <property type="project" value="UniProtKB-UniRule"/>
</dbReference>
<sequence>MKVFKKTEQGPKILVILGPTCSGKSELAVSLAKKFNGEVISADSRQVYRGLDKSSSKVPGKWVISGVKRMFMYKGVRHHLVDITPLRRRFTVQQFKKKGKKAIKNILSRGKVPIIAGGTGFYLDALVYDLDIPRVPPNRKLRKELDNLSTDELYNRLKGLDPKSAKRVDPNNRVRIIRAIEIVVMTGSPIPEIDLTGEEAPYETLQIGIKLPEDELKRRIHSVAKNRVNEGVVEEITQLHNKGVSWDRFIELGMEYRHIARYLKSSDITQDELRKALENEFWQYSRRQMVWFRRAKNITWISDPSEAVPIVQDFLSPSA</sequence>
<comment type="similarity">
    <text evidence="3 10 13">Belongs to the IPP transferase family.</text>
</comment>
<evidence type="ECO:0000256" key="6">
    <source>
        <dbReference type="ARBA" id="ARBA00022741"/>
    </source>
</evidence>
<evidence type="ECO:0000256" key="1">
    <source>
        <dbReference type="ARBA" id="ARBA00001946"/>
    </source>
</evidence>
<dbReference type="HAMAP" id="MF_00185">
    <property type="entry name" value="IPP_trans"/>
    <property type="match status" value="1"/>
</dbReference>
<keyword evidence="7 10" id="KW-0067">ATP-binding</keyword>
<feature type="region of interest" description="Interaction with substrate tRNA" evidence="10">
    <location>
        <begin position="43"/>
        <end position="46"/>
    </location>
</feature>
<comment type="caution">
    <text evidence="10">Lacks conserved residue(s) required for the propagation of feature annotation.</text>
</comment>
<evidence type="ECO:0000256" key="10">
    <source>
        <dbReference type="HAMAP-Rule" id="MF_00185"/>
    </source>
</evidence>
<comment type="cofactor">
    <cofactor evidence="1 10">
        <name>Mg(2+)</name>
        <dbReference type="ChEBI" id="CHEBI:18420"/>
    </cofactor>
</comment>
<dbReference type="EMBL" id="PFAG01000011">
    <property type="protein sequence ID" value="PIR98565.1"/>
    <property type="molecule type" value="Genomic_DNA"/>
</dbReference>
<keyword evidence="5 10" id="KW-0819">tRNA processing</keyword>
<dbReference type="Gene3D" id="3.40.50.300">
    <property type="entry name" value="P-loop containing nucleotide triphosphate hydrolases"/>
    <property type="match status" value="1"/>
</dbReference>
<organism evidence="14 15">
    <name type="scientific">Candidatus Colwellbacteria bacterium CG10_big_fil_rev_8_21_14_0_10_41_28</name>
    <dbReference type="NCBI Taxonomy" id="1974539"/>
    <lineage>
        <taxon>Bacteria</taxon>
        <taxon>Candidatus Colwelliibacteriota</taxon>
    </lineage>
</organism>
<evidence type="ECO:0000256" key="3">
    <source>
        <dbReference type="ARBA" id="ARBA00005842"/>
    </source>
</evidence>
<gene>
    <name evidence="10 14" type="primary">miaA</name>
    <name evidence="14" type="ORF">COT88_00860</name>
</gene>
<feature type="site" description="Interaction with substrate tRNA" evidence="10">
    <location>
        <position position="119"/>
    </location>
</feature>
<evidence type="ECO:0000256" key="2">
    <source>
        <dbReference type="ARBA" id="ARBA00003213"/>
    </source>
</evidence>
<reference evidence="15" key="1">
    <citation type="submission" date="2017-09" db="EMBL/GenBank/DDBJ databases">
        <title>Depth-based differentiation of microbial function through sediment-hosted aquifers and enrichment of novel symbionts in the deep terrestrial subsurface.</title>
        <authorList>
            <person name="Probst A.J."/>
            <person name="Ladd B."/>
            <person name="Jarett J.K."/>
            <person name="Geller-Mcgrath D.E."/>
            <person name="Sieber C.M.K."/>
            <person name="Emerson J.B."/>
            <person name="Anantharaman K."/>
            <person name="Thomas B.C."/>
            <person name="Malmstrom R."/>
            <person name="Stieglmeier M."/>
            <person name="Klingl A."/>
            <person name="Woyke T."/>
            <person name="Ryan C.M."/>
            <person name="Banfield J.F."/>
        </authorList>
    </citation>
    <scope>NUCLEOTIDE SEQUENCE [LARGE SCALE GENOMIC DNA]</scope>
</reference>
<dbReference type="Proteomes" id="UP000230776">
    <property type="component" value="Unassembled WGS sequence"/>
</dbReference>
<dbReference type="GO" id="GO:0006400">
    <property type="term" value="P:tRNA modification"/>
    <property type="evidence" value="ECO:0007669"/>
    <property type="project" value="TreeGrafter"/>
</dbReference>